<comment type="subcellular location">
    <subcellularLocation>
        <location evidence="1">Cell membrane</location>
        <topology evidence="1">Multi-pass membrane protein</topology>
    </subcellularLocation>
</comment>
<dbReference type="Pfam" id="PF03186">
    <property type="entry name" value="CobD_Cbib"/>
    <property type="match status" value="1"/>
</dbReference>
<keyword evidence="6 9" id="KW-0812">Transmembrane</keyword>
<keyword evidence="4" id="KW-1003">Cell membrane</keyword>
<evidence type="ECO:0000256" key="2">
    <source>
        <dbReference type="ARBA" id="ARBA00004953"/>
    </source>
</evidence>
<evidence type="ECO:0008006" key="12">
    <source>
        <dbReference type="Google" id="ProtNLM"/>
    </source>
</evidence>
<accession>A0ABP9ESV7</accession>
<reference evidence="11" key="1">
    <citation type="journal article" date="2019" name="Int. J. Syst. Evol. Microbiol.">
        <title>The Global Catalogue of Microorganisms (GCM) 10K type strain sequencing project: providing services to taxonomists for standard genome sequencing and annotation.</title>
        <authorList>
            <consortium name="The Broad Institute Genomics Platform"/>
            <consortium name="The Broad Institute Genome Sequencing Center for Infectious Disease"/>
            <person name="Wu L."/>
            <person name="Ma J."/>
        </authorList>
    </citation>
    <scope>NUCLEOTIDE SEQUENCE [LARGE SCALE GENOMIC DNA]</scope>
    <source>
        <strain evidence="11">JCM 18401</strain>
    </source>
</reference>
<feature type="transmembrane region" description="Helical" evidence="9">
    <location>
        <begin position="159"/>
        <end position="181"/>
    </location>
</feature>
<sequence>MATLGPYASLLLPPLILALAYLLALLIPDAYRPRRYLAPLAEAIARKTHHANRSQEQQRIAGALALTVLLLPVGVTLLLLTQVAAYPLPFELLLLAWMMPGPAIAKDTEYLVAYLNAGQKQQARQRLSHWTIRDTAPLSELGLAKASIESQLAHQRNQLFLLILWYCLGGLLLAAIAWCCAELCRYWHKARPGMAAYAGPVTWLNAVLQWPVNLLLAATLTLYGSPITLWHARHQLTGDWQSRNQQWPQLSLACSLHRQLGGPWLLEGQRLLRPRLGPANNVESDDVLRTRRLLSYAGWLWLALAFLLGAALTLLWHHTLTL</sequence>
<feature type="transmembrane region" description="Helical" evidence="9">
    <location>
        <begin position="63"/>
        <end position="88"/>
    </location>
</feature>
<comment type="pathway">
    <text evidence="2">Cofactor biosynthesis; adenosylcobalamin biosynthesis.</text>
</comment>
<organism evidence="10 11">
    <name type="scientific">Ferrimonas pelagia</name>
    <dbReference type="NCBI Taxonomy" id="1177826"/>
    <lineage>
        <taxon>Bacteria</taxon>
        <taxon>Pseudomonadati</taxon>
        <taxon>Pseudomonadota</taxon>
        <taxon>Gammaproteobacteria</taxon>
        <taxon>Alteromonadales</taxon>
        <taxon>Ferrimonadaceae</taxon>
        <taxon>Ferrimonas</taxon>
    </lineage>
</organism>
<dbReference type="RefSeq" id="WP_345335184.1">
    <property type="nucleotide sequence ID" value="NZ_BAABJZ010000063.1"/>
</dbReference>
<evidence type="ECO:0000313" key="10">
    <source>
        <dbReference type="EMBL" id="GAA4886213.1"/>
    </source>
</evidence>
<proteinExistence type="inferred from homology"/>
<keyword evidence="8 9" id="KW-0472">Membrane</keyword>
<dbReference type="InterPro" id="IPR004485">
    <property type="entry name" value="Cobalamin_biosynth_CobD/CbiB"/>
</dbReference>
<keyword evidence="5" id="KW-0169">Cobalamin biosynthesis</keyword>
<dbReference type="PANTHER" id="PTHR34308:SF1">
    <property type="entry name" value="COBALAMIN BIOSYNTHESIS PROTEIN CBIB"/>
    <property type="match status" value="1"/>
</dbReference>
<dbReference type="PANTHER" id="PTHR34308">
    <property type="entry name" value="COBALAMIN BIOSYNTHESIS PROTEIN CBIB"/>
    <property type="match status" value="1"/>
</dbReference>
<evidence type="ECO:0000256" key="9">
    <source>
        <dbReference type="SAM" id="Phobius"/>
    </source>
</evidence>
<gene>
    <name evidence="10" type="ORF">GCM10023333_19470</name>
</gene>
<comment type="caution">
    <text evidence="10">The sequence shown here is derived from an EMBL/GenBank/DDBJ whole genome shotgun (WGS) entry which is preliminary data.</text>
</comment>
<keyword evidence="7 9" id="KW-1133">Transmembrane helix</keyword>
<evidence type="ECO:0000256" key="3">
    <source>
        <dbReference type="ARBA" id="ARBA00006263"/>
    </source>
</evidence>
<evidence type="ECO:0000256" key="6">
    <source>
        <dbReference type="ARBA" id="ARBA00022692"/>
    </source>
</evidence>
<dbReference type="EMBL" id="BAABJZ010000063">
    <property type="protein sequence ID" value="GAA4886213.1"/>
    <property type="molecule type" value="Genomic_DNA"/>
</dbReference>
<evidence type="ECO:0000256" key="8">
    <source>
        <dbReference type="ARBA" id="ARBA00023136"/>
    </source>
</evidence>
<name>A0ABP9ESV7_9GAMM</name>
<comment type="similarity">
    <text evidence="3">Belongs to the CobD/CbiB family.</text>
</comment>
<keyword evidence="11" id="KW-1185">Reference proteome</keyword>
<evidence type="ECO:0000313" key="11">
    <source>
        <dbReference type="Proteomes" id="UP001499988"/>
    </source>
</evidence>
<evidence type="ECO:0000256" key="4">
    <source>
        <dbReference type="ARBA" id="ARBA00022475"/>
    </source>
</evidence>
<feature type="transmembrane region" description="Helical" evidence="9">
    <location>
        <begin position="6"/>
        <end position="27"/>
    </location>
</feature>
<evidence type="ECO:0000256" key="1">
    <source>
        <dbReference type="ARBA" id="ARBA00004651"/>
    </source>
</evidence>
<feature type="transmembrane region" description="Helical" evidence="9">
    <location>
        <begin position="293"/>
        <end position="316"/>
    </location>
</feature>
<dbReference type="Proteomes" id="UP001499988">
    <property type="component" value="Unassembled WGS sequence"/>
</dbReference>
<evidence type="ECO:0000256" key="7">
    <source>
        <dbReference type="ARBA" id="ARBA00022989"/>
    </source>
</evidence>
<protein>
    <recommendedName>
        <fullName evidence="12">Adenosylcobinamide-phosphate synthase</fullName>
    </recommendedName>
</protein>
<evidence type="ECO:0000256" key="5">
    <source>
        <dbReference type="ARBA" id="ARBA00022573"/>
    </source>
</evidence>